<dbReference type="Gene3D" id="1.10.238.10">
    <property type="entry name" value="EF-hand"/>
    <property type="match status" value="1"/>
</dbReference>
<dbReference type="Proteomes" id="UP001279410">
    <property type="component" value="Unassembled WGS sequence"/>
</dbReference>
<dbReference type="PANTHER" id="PTHR22772">
    <property type="entry name" value="NOVEL ZZ TYPE ZINC FINGER DOMAIN CONTAINING PROTEIN"/>
    <property type="match status" value="1"/>
</dbReference>
<dbReference type="PROSITE" id="PS50222">
    <property type="entry name" value="EF_HAND_2"/>
    <property type="match status" value="1"/>
</dbReference>
<dbReference type="InterPro" id="IPR040099">
    <property type="entry name" value="ZZEF1"/>
</dbReference>
<feature type="non-terminal residue" evidence="4">
    <location>
        <position position="1"/>
    </location>
</feature>
<feature type="region of interest" description="Disordered" evidence="1">
    <location>
        <begin position="824"/>
        <end position="858"/>
    </location>
</feature>
<evidence type="ECO:0000259" key="2">
    <source>
        <dbReference type="PROSITE" id="PS50222"/>
    </source>
</evidence>
<evidence type="ECO:0000259" key="3">
    <source>
        <dbReference type="PROSITE" id="PS51284"/>
    </source>
</evidence>
<name>A0AAD3QXF7_LATJO</name>
<sequence>MGNAESGCGGGSGDEEDIETESPGFAEDSPASAATGGGVGGGGGSGSGRSGRGSNNLPVPTGGPPSPGVLLEQVKLREAAARISDSGVAIQESVLAGNEGVLVRWLEDRLNRGEESVNVEQFCEMLESRDVPRDECEEAFGQFDAEGDGVVDVESMLIALKNSNGANLQGELSHVIRQLQACSLTPGFVDIFSKTKDRLGAHASKILKFLHRNRIPSSAIPFPILEGYNSICTMRSSVVQDFLEFLLQKEKDLDIQYRAELDRDPEVDKVKVVTQCYSTIEASSNVADIYKMTNGETASFWQSDGSARSHWIRLKMKPDVVLRRLAIAVASNDHSYMPQLVSVAVGKNRRSLQEIRDIRIPSNVTGYIALLENANITHPYVQINIKRCLSDGCDTRIHGLKTLGYQITKSKEVSVSDASAIWYLSLLTSLVTASMETNPALAQTVLQSTQKALRHMPPLSLTPSSTEFPKFFSLNILEEVDGFLLRIADCCVSPDAELTLLAFALARGSVAKVLQALSCISDHLEAEYKASSLIISMASVRLRLLYRNGKPLQLHLQACDVKSKEEKSGPENMLTESSTGDGFLTESGRKKASVILSTEDQSNFQVTQMKIKVRKGAIGAKCGLVFAYKEEDSFDAEKHFKRFKKYDSWDYKDYKEFVQDNVKIPAQSEDEPIGWFELEEDWNDVEIKLQQCRVAKFLMVKFLCTRQDSAERLGVQSVSFSGYLCPGAERLGDLDDLSSEGESVNHDAVTGLCLLNKTLFFIQQLTRDMDSSHFKQKYLLDFNGLSLSLFWNFYSKLREIDGEEVLKSRVLLLQLMQNCFPMLPNPLDSQGPEESRAPSEGATAAACPSTSSSEEPVNGSVKAVRELYTHLYHIVDGPEGETVVEKALHREAVKAIRNGAAVFFPDKHVRRDKLFHMMKNVTEEDQPESVKVTFESLCNYFSDQDPSGLLLLPPKGAPADFDISPILSVMETLLLVAARECEVMMVDGTSGASRAVLLSLFWALQGSLLSWCYLQLKGGASTAVAMELARDILLKYVDQVLGSIKTTLGSLLERHTGSEITDKLGSSILATVFRQLMIFLLELCSLDIPHSVLLKSFSSLVELLKNLSSDTGDIFSKVDQESWHQPQQPVVLRTWNMESPHNYENSRHETSIFACPGATSFEVEFDERCETEKRYDYLEFTDSRGGKVRYDMKVGTEKWPKKVTFDAGPQLQFLFHSDSSNNEWGYKFTVTALGLPDITISWMSDLQLLVARLMGRLASRTLALKSPHEIRTVKELPAGKMSHVQSSPLWKPILRHGLCETREINQTKTPTDQTNAWSLDELMSFLEDFARWNPSQEPTDSRTELMRKLMQSCRRQTMRNEIASGSKTDQAVNAIWAAMVYHAPAFNHALKTYVNQDCTSCLNEEFVQVYSLADSIRTWMLEMKQRYLVGKMNVPDDKEGVPDEVTMETLADMCIEKSLLLFRFAPCGVTCQDSDSFKAAEGSSALLLRSSSISEGDFQASSSLGPQPAGAEEGSDARAGQNKSPGAQAPNSSSGHSRRGHRGSTESLSSQPGEPASPSAFPRKPPFSRARLRLLSCRSIEEPRLTPSVKDRYPILKHILNFIKDQALTTASILQTLSLNRAQALSVCKVLEMVQQCLHSLGKPHLFQAPCILFLQELLTCQKDFTSYFSQLSDSGQKLGEEVRRSYHHLVLMLVEAVQGFSSLNEKALLPALSCVQTCLLHLLDMSWEVHDLLLFLNIKLPDLLLSMSQENISVHDIAI</sequence>
<feature type="region of interest" description="Disordered" evidence="1">
    <location>
        <begin position="1497"/>
        <end position="1566"/>
    </location>
</feature>
<proteinExistence type="predicted"/>
<keyword evidence="5" id="KW-1185">Reference proteome</keyword>
<dbReference type="PANTHER" id="PTHR22772:SF4">
    <property type="entry name" value="ZINC FINGER ZZ-TYPE AND EF-HAND DOMAIN-CONTAINING PROTEIN 1"/>
    <property type="match status" value="1"/>
</dbReference>
<feature type="domain" description="DOC" evidence="3">
    <location>
        <begin position="250"/>
        <end position="429"/>
    </location>
</feature>
<dbReference type="InterPro" id="IPR002048">
    <property type="entry name" value="EF_hand_dom"/>
</dbReference>
<feature type="compositionally biased region" description="Low complexity" evidence="1">
    <location>
        <begin position="842"/>
        <end position="856"/>
    </location>
</feature>
<organism evidence="4 5">
    <name type="scientific">Lates japonicus</name>
    <name type="common">Japanese lates</name>
    <dbReference type="NCBI Taxonomy" id="270547"/>
    <lineage>
        <taxon>Eukaryota</taxon>
        <taxon>Metazoa</taxon>
        <taxon>Chordata</taxon>
        <taxon>Craniata</taxon>
        <taxon>Vertebrata</taxon>
        <taxon>Euteleostomi</taxon>
        <taxon>Actinopterygii</taxon>
        <taxon>Neopterygii</taxon>
        <taxon>Teleostei</taxon>
        <taxon>Neoteleostei</taxon>
        <taxon>Acanthomorphata</taxon>
        <taxon>Carangaria</taxon>
        <taxon>Carangaria incertae sedis</taxon>
        <taxon>Centropomidae</taxon>
        <taxon>Lates</taxon>
    </lineage>
</organism>
<dbReference type="Gene3D" id="2.60.120.290">
    <property type="entry name" value="Spermadhesin, CUB domain"/>
    <property type="match status" value="1"/>
</dbReference>
<dbReference type="SUPFAM" id="SSF47473">
    <property type="entry name" value="EF-hand"/>
    <property type="match status" value="1"/>
</dbReference>
<feature type="region of interest" description="Disordered" evidence="1">
    <location>
        <begin position="1"/>
        <end position="69"/>
    </location>
</feature>
<gene>
    <name evidence="4" type="ORF">AKAME5_000137300</name>
</gene>
<protein>
    <submittedName>
        <fullName evidence="4">Zinc finger ZZ-type and EF-hand domain-containing protein 1</fullName>
    </submittedName>
</protein>
<dbReference type="SUPFAM" id="SSF49785">
    <property type="entry name" value="Galactose-binding domain-like"/>
    <property type="match status" value="1"/>
</dbReference>
<dbReference type="Gene3D" id="2.60.120.260">
    <property type="entry name" value="Galactose-binding domain-like"/>
    <property type="match status" value="1"/>
</dbReference>
<reference evidence="4" key="1">
    <citation type="submission" date="2022-08" db="EMBL/GenBank/DDBJ databases">
        <title>Genome sequencing of akame (Lates japonicus).</title>
        <authorList>
            <person name="Hashiguchi Y."/>
            <person name="Takahashi H."/>
        </authorList>
    </citation>
    <scope>NUCLEOTIDE SEQUENCE</scope>
    <source>
        <strain evidence="4">Kochi</strain>
    </source>
</reference>
<dbReference type="GO" id="GO:0005509">
    <property type="term" value="F:calcium ion binding"/>
    <property type="evidence" value="ECO:0007669"/>
    <property type="project" value="InterPro"/>
</dbReference>
<feature type="domain" description="EF-hand" evidence="2">
    <location>
        <begin position="131"/>
        <end position="166"/>
    </location>
</feature>
<feature type="compositionally biased region" description="Gly residues" evidence="1">
    <location>
        <begin position="35"/>
        <end position="51"/>
    </location>
</feature>
<comment type="caution">
    <text evidence="4">The sequence shown here is derived from an EMBL/GenBank/DDBJ whole genome shotgun (WGS) entry which is preliminary data.</text>
</comment>
<accession>A0AAD3QXF7</accession>
<dbReference type="SMART" id="SM01337">
    <property type="entry name" value="APC10"/>
    <property type="match status" value="1"/>
</dbReference>
<dbReference type="InterPro" id="IPR008979">
    <property type="entry name" value="Galactose-bd-like_sf"/>
</dbReference>
<dbReference type="InterPro" id="IPR011992">
    <property type="entry name" value="EF-hand-dom_pair"/>
</dbReference>
<dbReference type="PROSITE" id="PS51284">
    <property type="entry name" value="DOC"/>
    <property type="match status" value="1"/>
</dbReference>
<dbReference type="Pfam" id="PF03256">
    <property type="entry name" value="ANAPC10"/>
    <property type="match status" value="1"/>
</dbReference>
<evidence type="ECO:0000313" key="4">
    <source>
        <dbReference type="EMBL" id="GLD47145.1"/>
    </source>
</evidence>
<dbReference type="InterPro" id="IPR035914">
    <property type="entry name" value="Sperma_CUB_dom_sf"/>
</dbReference>
<dbReference type="InterPro" id="IPR004939">
    <property type="entry name" value="APC_su10/DOC_dom"/>
</dbReference>
<evidence type="ECO:0000313" key="5">
    <source>
        <dbReference type="Proteomes" id="UP001279410"/>
    </source>
</evidence>
<feature type="compositionally biased region" description="Polar residues" evidence="1">
    <location>
        <begin position="1521"/>
        <end position="1531"/>
    </location>
</feature>
<evidence type="ECO:0000256" key="1">
    <source>
        <dbReference type="SAM" id="MobiDB-lite"/>
    </source>
</evidence>
<feature type="region of interest" description="Disordered" evidence="1">
    <location>
        <begin position="565"/>
        <end position="585"/>
    </location>
</feature>
<dbReference type="EMBL" id="BRZM01000003">
    <property type="protein sequence ID" value="GLD47145.1"/>
    <property type="molecule type" value="Genomic_DNA"/>
</dbReference>